<reference evidence="1" key="1">
    <citation type="submission" date="2013-07" db="EMBL/GenBank/DDBJ databases">
        <title>The genome of an arbuscular mycorrhizal fungus provides insights into the evolution of the oldest plant symbiosis.</title>
        <authorList>
            <consortium name="DOE Joint Genome Institute"/>
            <person name="Tisserant E."/>
            <person name="Malbreil M."/>
            <person name="Kuo A."/>
            <person name="Kohler A."/>
            <person name="Symeonidi A."/>
            <person name="Balestrini R."/>
            <person name="Charron P."/>
            <person name="Duensing N."/>
            <person name="Frei-dit-Frey N."/>
            <person name="Gianinazzi-Pearson V."/>
            <person name="Gilbert B."/>
            <person name="Handa Y."/>
            <person name="Hijri M."/>
            <person name="Kaul R."/>
            <person name="Kawaguchi M."/>
            <person name="Krajinski F."/>
            <person name="Lammers P."/>
            <person name="Lapierre D."/>
            <person name="Masclaux F.G."/>
            <person name="Murat C."/>
            <person name="Morin E."/>
            <person name="Ndikumana S."/>
            <person name="Pagni M."/>
            <person name="Petitpierre D."/>
            <person name="Requena N."/>
            <person name="Rosikiewicz P."/>
            <person name="Riley R."/>
            <person name="Saito K."/>
            <person name="San Clemente H."/>
            <person name="Shapiro H."/>
            <person name="van Tuinen D."/>
            <person name="Becard G."/>
            <person name="Bonfante P."/>
            <person name="Paszkowski U."/>
            <person name="Shachar-Hill Y."/>
            <person name="Young J.P."/>
            <person name="Sanders I.R."/>
            <person name="Henrissat B."/>
            <person name="Rensing S.A."/>
            <person name="Grigoriev I.V."/>
            <person name="Corradi N."/>
            <person name="Roux C."/>
            <person name="Martin F."/>
        </authorList>
    </citation>
    <scope>NUCLEOTIDE SEQUENCE</scope>
    <source>
        <strain evidence="1">DAOM 197198</strain>
    </source>
</reference>
<name>U9TML6_RHIID</name>
<dbReference type="AlphaFoldDB" id="U9TML6"/>
<sequence length="324" mass="38532">MLSQSDNNTCCEKCGKKFTVVSNKWCKPCHLESVLKIQPVRMKKINNLVQEMQIKIKNHDDIVFEWIPYNQFNNIEVMGKGNFATVYSSIVYSAIWKDGPLFYDYNEKKYIRKSDKKVPGKLFTCGISQNPTTKNFVIVLEEQYFLKYCNTCRMHNICGNQKVDDLVQEMQLKINNYNDIVFEWIPYDQFNEIEEMGKGDFAIIFLAVWKDGMNFAANVQNQVTIGANYKMQIKVDEFIEKNQYYEFDYIVFEWIPYNQFSNIKEICKHNFTTLYSAKWKSGPLHYYKVKKEWIKESDKKVILKYLNYSQNFIDEFLNQAKIIQ</sequence>
<dbReference type="EMBL" id="KI288141">
    <property type="protein sequence ID" value="ESA09395.1"/>
    <property type="molecule type" value="Genomic_DNA"/>
</dbReference>
<evidence type="ECO:0008006" key="2">
    <source>
        <dbReference type="Google" id="ProtNLM"/>
    </source>
</evidence>
<protein>
    <recommendedName>
        <fullName evidence="2">Protein kinase domain-containing protein</fullName>
    </recommendedName>
</protein>
<evidence type="ECO:0000313" key="1">
    <source>
        <dbReference type="EMBL" id="ESA09395.1"/>
    </source>
</evidence>
<dbReference type="HOGENOM" id="CLU_000288_7_8_1"/>
<proteinExistence type="predicted"/>
<accession>U9TML6</accession>
<organism evidence="1">
    <name type="scientific">Rhizophagus irregularis (strain DAOM 181602 / DAOM 197198 / MUCL 43194)</name>
    <name type="common">Arbuscular mycorrhizal fungus</name>
    <name type="synonym">Glomus intraradices</name>
    <dbReference type="NCBI Taxonomy" id="747089"/>
    <lineage>
        <taxon>Eukaryota</taxon>
        <taxon>Fungi</taxon>
        <taxon>Fungi incertae sedis</taxon>
        <taxon>Mucoromycota</taxon>
        <taxon>Glomeromycotina</taxon>
        <taxon>Glomeromycetes</taxon>
        <taxon>Glomerales</taxon>
        <taxon>Glomeraceae</taxon>
        <taxon>Rhizophagus</taxon>
    </lineage>
</organism>
<gene>
    <name evidence="1" type="ORF">GLOINDRAFT_3457</name>
</gene>